<keyword evidence="1" id="KW-0677">Repeat</keyword>
<dbReference type="PANTHER" id="PTHR47942:SF7">
    <property type="entry name" value="OS02G0711100 PROTEIN"/>
    <property type="match status" value="1"/>
</dbReference>
<feature type="transmembrane region" description="Helical" evidence="5">
    <location>
        <begin position="168"/>
        <end position="185"/>
    </location>
</feature>
<dbReference type="PANTHER" id="PTHR47942">
    <property type="entry name" value="TETRATRICOPEPTIDE REPEAT (TPR)-LIKE SUPERFAMILY PROTEIN-RELATED"/>
    <property type="match status" value="1"/>
</dbReference>
<dbReference type="PROSITE" id="PS50158">
    <property type="entry name" value="ZF_CCHC"/>
    <property type="match status" value="2"/>
</dbReference>
<keyword evidence="2" id="KW-0863">Zinc-finger</keyword>
<dbReference type="Pfam" id="PF13041">
    <property type="entry name" value="PPR_2"/>
    <property type="match status" value="1"/>
</dbReference>
<keyword evidence="2" id="KW-0479">Metal-binding</keyword>
<keyword evidence="5" id="KW-0812">Transmembrane</keyword>
<feature type="domain" description="CCHC-type" evidence="6">
    <location>
        <begin position="671"/>
        <end position="685"/>
    </location>
</feature>
<feature type="repeat" description="PPR" evidence="3">
    <location>
        <begin position="384"/>
        <end position="418"/>
    </location>
</feature>
<dbReference type="InterPro" id="IPR051222">
    <property type="entry name" value="PPR/CCM1_RNA-binding"/>
</dbReference>
<proteinExistence type="predicted"/>
<dbReference type="GO" id="GO:0005739">
    <property type="term" value="C:mitochondrion"/>
    <property type="evidence" value="ECO:0000318"/>
    <property type="project" value="GO_Central"/>
</dbReference>
<dbReference type="InterPro" id="IPR002885">
    <property type="entry name" value="PPR_rpt"/>
</dbReference>
<dbReference type="EMBL" id="NBSK02000002">
    <property type="protein sequence ID" value="KAJ0224006.1"/>
    <property type="molecule type" value="Genomic_DNA"/>
</dbReference>
<dbReference type="PROSITE" id="PS51375">
    <property type="entry name" value="PPR"/>
    <property type="match status" value="4"/>
</dbReference>
<keyword evidence="2" id="KW-0862">Zinc</keyword>
<dbReference type="AlphaFoldDB" id="A0A9R1WKB4"/>
<sequence length="712" mass="80586">MTRTKETRRKRKRHDSPPRPSRYRSSQKADHSPYSASHRPPISSEPKHHRINQQEPTGKRPTFASYIDTPNLPVKVKLLCEIIVQTPPLEVDRVLEDAGIRVSTDIVEDVLKLSYAHPSAAGKFFRWSGYQLHDRHSPYAWNLIVDMLGKNGSFDAMWKAIESMHKEGLLSLATFASVFGSYVIADKVKGAFKTFYEMERYGCVRDIVALNSLLSAICRDGKTIDAKEFLQVAKSDIRPDADTYAILLEGWENEQDAVNARQTFEEMVDEIGWDPNNFPAYDSLLNTLLKGSDGLKEAMKFFESLKDRRCYPGMRFFKTALNECVKKGDMKSAIVLWGVVKLQEGCKPDTEMYNLMISVYLNLEDDELAGRMLDDMVLNGVFPDSQSYNLLFQFLINTNKVQESELVFTEMIKNEFVPTHDNCCMAVRVFVEGGDPYTAIKVWKCTVENYKTDLEETGNILISGLRDHNWLPEAAKYAEDIIDRGIKLTSDTLSKIRQGLAKAGKGPVYDALWKKWSLHQIENPSTSQKACSEQVNNHQGEDVNLGNSEGEKINLEKRKLEEVKNEKPKRSKNACQQCNNFHKGECKLGQKTCYKCGKHGHKSSDCVEEARLCFVCNSPNHVKANCPQDKKNGKKTETVTVTATATATESKWCVKCKRAHKGECLVGQRMCFKCGEKDHISRDCKAKLCFVCKSPDHVKADCPQDGNKNMGK</sequence>
<evidence type="ECO:0000256" key="2">
    <source>
        <dbReference type="PROSITE-ProRule" id="PRU00047"/>
    </source>
</evidence>
<dbReference type="Pfam" id="PF01535">
    <property type="entry name" value="PPR"/>
    <property type="match status" value="1"/>
</dbReference>
<protein>
    <recommendedName>
        <fullName evidence="6">CCHC-type domain-containing protein</fullName>
    </recommendedName>
</protein>
<evidence type="ECO:0000256" key="4">
    <source>
        <dbReference type="SAM" id="MobiDB-lite"/>
    </source>
</evidence>
<dbReference type="InterPro" id="IPR036875">
    <property type="entry name" value="Znf_CCHC_sf"/>
</dbReference>
<evidence type="ECO:0000256" key="1">
    <source>
        <dbReference type="ARBA" id="ARBA00022737"/>
    </source>
</evidence>
<dbReference type="SMART" id="SM00343">
    <property type="entry name" value="ZnF_C2HC"/>
    <property type="match status" value="4"/>
</dbReference>
<dbReference type="InterPro" id="IPR011990">
    <property type="entry name" value="TPR-like_helical_dom_sf"/>
</dbReference>
<dbReference type="Pfam" id="PF13812">
    <property type="entry name" value="PPR_3"/>
    <property type="match status" value="1"/>
</dbReference>
<dbReference type="NCBIfam" id="TIGR00756">
    <property type="entry name" value="PPR"/>
    <property type="match status" value="2"/>
</dbReference>
<comment type="caution">
    <text evidence="7">The sequence shown here is derived from an EMBL/GenBank/DDBJ whole genome shotgun (WGS) entry which is preliminary data.</text>
</comment>
<dbReference type="Gene3D" id="1.25.40.10">
    <property type="entry name" value="Tetratricopeptide repeat domain"/>
    <property type="match status" value="3"/>
</dbReference>
<dbReference type="GO" id="GO:0140053">
    <property type="term" value="P:mitochondrial gene expression"/>
    <property type="evidence" value="ECO:0000318"/>
    <property type="project" value="GO_Central"/>
</dbReference>
<dbReference type="GO" id="GO:0008270">
    <property type="term" value="F:zinc ion binding"/>
    <property type="evidence" value="ECO:0007669"/>
    <property type="project" value="UniProtKB-KW"/>
</dbReference>
<dbReference type="Pfam" id="PF00098">
    <property type="entry name" value="zf-CCHC"/>
    <property type="match status" value="3"/>
</dbReference>
<dbReference type="OrthoDB" id="1911504at2759"/>
<keyword evidence="5" id="KW-0472">Membrane</keyword>
<dbReference type="Proteomes" id="UP000235145">
    <property type="component" value="Unassembled WGS sequence"/>
</dbReference>
<feature type="compositionally biased region" description="Basic residues" evidence="4">
    <location>
        <begin position="1"/>
        <end position="14"/>
    </location>
</feature>
<evidence type="ECO:0000313" key="8">
    <source>
        <dbReference type="Proteomes" id="UP000235145"/>
    </source>
</evidence>
<dbReference type="GO" id="GO:0003729">
    <property type="term" value="F:mRNA binding"/>
    <property type="evidence" value="ECO:0000318"/>
    <property type="project" value="GO_Central"/>
</dbReference>
<gene>
    <name evidence="7" type="ORF">LSAT_V11C200079570</name>
</gene>
<feature type="repeat" description="PPR" evidence="3">
    <location>
        <begin position="277"/>
        <end position="312"/>
    </location>
</feature>
<evidence type="ECO:0000313" key="7">
    <source>
        <dbReference type="EMBL" id="KAJ0224006.1"/>
    </source>
</evidence>
<evidence type="ECO:0000259" key="6">
    <source>
        <dbReference type="PROSITE" id="PS50158"/>
    </source>
</evidence>
<feature type="repeat" description="PPR" evidence="3">
    <location>
        <begin position="137"/>
        <end position="171"/>
    </location>
</feature>
<accession>A0A9R1WKB4</accession>
<feature type="domain" description="CCHC-type" evidence="6">
    <location>
        <begin position="593"/>
        <end position="606"/>
    </location>
</feature>
<evidence type="ECO:0000256" key="5">
    <source>
        <dbReference type="SAM" id="Phobius"/>
    </source>
</evidence>
<dbReference type="InterPro" id="IPR001878">
    <property type="entry name" value="Znf_CCHC"/>
</dbReference>
<feature type="repeat" description="PPR" evidence="3">
    <location>
        <begin position="349"/>
        <end position="383"/>
    </location>
</feature>
<keyword evidence="8" id="KW-1185">Reference proteome</keyword>
<dbReference type="Gene3D" id="4.10.60.10">
    <property type="entry name" value="Zinc finger, CCHC-type"/>
    <property type="match status" value="2"/>
</dbReference>
<reference evidence="7 8" key="1">
    <citation type="journal article" date="2017" name="Nat. Commun.">
        <title>Genome assembly with in vitro proximity ligation data and whole-genome triplication in lettuce.</title>
        <authorList>
            <person name="Reyes-Chin-Wo S."/>
            <person name="Wang Z."/>
            <person name="Yang X."/>
            <person name="Kozik A."/>
            <person name="Arikit S."/>
            <person name="Song C."/>
            <person name="Xia L."/>
            <person name="Froenicke L."/>
            <person name="Lavelle D.O."/>
            <person name="Truco M.J."/>
            <person name="Xia R."/>
            <person name="Zhu S."/>
            <person name="Xu C."/>
            <person name="Xu H."/>
            <person name="Xu X."/>
            <person name="Cox K."/>
            <person name="Korf I."/>
            <person name="Meyers B.C."/>
            <person name="Michelmore R.W."/>
        </authorList>
    </citation>
    <scope>NUCLEOTIDE SEQUENCE [LARGE SCALE GENOMIC DNA]</scope>
    <source>
        <strain evidence="8">cv. Salinas</strain>
        <tissue evidence="7">Seedlings</tissue>
    </source>
</reference>
<keyword evidence="5" id="KW-1133">Transmembrane helix</keyword>
<dbReference type="SUPFAM" id="SSF57756">
    <property type="entry name" value="Retrovirus zinc finger-like domains"/>
    <property type="match status" value="2"/>
</dbReference>
<evidence type="ECO:0000256" key="3">
    <source>
        <dbReference type="PROSITE-ProRule" id="PRU00708"/>
    </source>
</evidence>
<name>A0A9R1WKB4_LACSA</name>
<feature type="region of interest" description="Disordered" evidence="4">
    <location>
        <begin position="1"/>
        <end position="66"/>
    </location>
</feature>
<organism evidence="7 8">
    <name type="scientific">Lactuca sativa</name>
    <name type="common">Garden lettuce</name>
    <dbReference type="NCBI Taxonomy" id="4236"/>
    <lineage>
        <taxon>Eukaryota</taxon>
        <taxon>Viridiplantae</taxon>
        <taxon>Streptophyta</taxon>
        <taxon>Embryophyta</taxon>
        <taxon>Tracheophyta</taxon>
        <taxon>Spermatophyta</taxon>
        <taxon>Magnoliopsida</taxon>
        <taxon>eudicotyledons</taxon>
        <taxon>Gunneridae</taxon>
        <taxon>Pentapetalae</taxon>
        <taxon>asterids</taxon>
        <taxon>campanulids</taxon>
        <taxon>Asterales</taxon>
        <taxon>Asteraceae</taxon>
        <taxon>Cichorioideae</taxon>
        <taxon>Cichorieae</taxon>
        <taxon>Lactucinae</taxon>
        <taxon>Lactuca</taxon>
    </lineage>
</organism>